<dbReference type="AlphaFoldDB" id="A0A9X3ERT8"/>
<feature type="compositionally biased region" description="Basic residues" evidence="1">
    <location>
        <begin position="264"/>
        <end position="289"/>
    </location>
</feature>
<keyword evidence="3" id="KW-1185">Reference proteome</keyword>
<proteinExistence type="predicted"/>
<feature type="region of interest" description="Disordered" evidence="1">
    <location>
        <begin position="246"/>
        <end position="289"/>
    </location>
</feature>
<dbReference type="EMBL" id="JAPNKE010000002">
    <property type="protein sequence ID" value="MCY1004218.1"/>
    <property type="molecule type" value="Genomic_DNA"/>
</dbReference>
<dbReference type="RefSeq" id="WP_267765755.1">
    <property type="nucleotide sequence ID" value="NZ_JAPNKE010000002.1"/>
</dbReference>
<sequence>MGPLRVLLPVLLAAACDGGQPGPSNMPAETSKTPPAATPADAPPAADASLFASKDGLVAAPRPSGDGWDCVEQTAAEPGQETTLIKCRHTDKARFFFLLAKDYAVPPDQVRSAEQLANEVFPATYQKLFQKFEVTESKPTTRDGKPGHELRISAVHASMGEIRKRELVHTAGNHVFVVSAEGLPDVFDAESAAIEAWFAGARFRICNRGPRAPVTCPSGHVVDASRPGRRPRLRCSHAPSICPQIPARRAPRRRRLQRDAGRRADRRRRRQLDHQHRRRSHQRHRHYDE</sequence>
<evidence type="ECO:0000313" key="3">
    <source>
        <dbReference type="Proteomes" id="UP001150924"/>
    </source>
</evidence>
<feature type="compositionally biased region" description="Low complexity" evidence="1">
    <location>
        <begin position="33"/>
        <end position="45"/>
    </location>
</feature>
<evidence type="ECO:0000256" key="1">
    <source>
        <dbReference type="SAM" id="MobiDB-lite"/>
    </source>
</evidence>
<reference evidence="2" key="1">
    <citation type="submission" date="2022-11" db="EMBL/GenBank/DDBJ databases">
        <title>Minimal conservation of predation-associated metabolite biosynthetic gene clusters underscores biosynthetic potential of Myxococcota including descriptions for ten novel species: Archangium lansinium sp. nov., Myxococcus landrumus sp. nov., Nannocystis bai.</title>
        <authorList>
            <person name="Ahearne A."/>
            <person name="Stevens C."/>
            <person name="Phillips K."/>
        </authorList>
    </citation>
    <scope>NUCLEOTIDE SEQUENCE</scope>
    <source>
        <strain evidence="2">Na p29</strain>
    </source>
</reference>
<organism evidence="2 3">
    <name type="scientific">Nannocystis pusilla</name>
    <dbReference type="NCBI Taxonomy" id="889268"/>
    <lineage>
        <taxon>Bacteria</taxon>
        <taxon>Pseudomonadati</taxon>
        <taxon>Myxococcota</taxon>
        <taxon>Polyangia</taxon>
        <taxon>Nannocystales</taxon>
        <taxon>Nannocystaceae</taxon>
        <taxon>Nannocystis</taxon>
    </lineage>
</organism>
<comment type="caution">
    <text evidence="2">The sequence shown here is derived from an EMBL/GenBank/DDBJ whole genome shotgun (WGS) entry which is preliminary data.</text>
</comment>
<gene>
    <name evidence="2" type="ORF">OV079_01265</name>
</gene>
<dbReference type="Proteomes" id="UP001150924">
    <property type="component" value="Unassembled WGS sequence"/>
</dbReference>
<feature type="region of interest" description="Disordered" evidence="1">
    <location>
        <begin position="221"/>
        <end position="240"/>
    </location>
</feature>
<accession>A0A9X3ERT8</accession>
<protein>
    <submittedName>
        <fullName evidence="2">Uncharacterized protein</fullName>
    </submittedName>
</protein>
<feature type="region of interest" description="Disordered" evidence="1">
    <location>
        <begin position="20"/>
        <end position="45"/>
    </location>
</feature>
<name>A0A9X3ERT8_9BACT</name>
<dbReference type="PROSITE" id="PS51257">
    <property type="entry name" value="PROKAR_LIPOPROTEIN"/>
    <property type="match status" value="1"/>
</dbReference>
<evidence type="ECO:0000313" key="2">
    <source>
        <dbReference type="EMBL" id="MCY1004218.1"/>
    </source>
</evidence>